<feature type="binding site" evidence="10">
    <location>
        <position position="174"/>
    </location>
    <ligand>
        <name>[4Fe-4S] cluster</name>
        <dbReference type="ChEBI" id="CHEBI:49883"/>
        <label>2</label>
        <note>4Fe-4S-S-AdoMet</note>
    </ligand>
</feature>
<dbReference type="SFLD" id="SFLDS00029">
    <property type="entry name" value="Radical_SAM"/>
    <property type="match status" value="1"/>
</dbReference>
<dbReference type="InterPro" id="IPR002792">
    <property type="entry name" value="TRAM_dom"/>
</dbReference>
<gene>
    <name evidence="10 14" type="primary">miaB</name>
    <name evidence="14" type="ORF">ACFSUQ_09025</name>
</gene>
<dbReference type="EMBL" id="JBHUNF010000009">
    <property type="protein sequence ID" value="MFD2675431.1"/>
    <property type="molecule type" value="Genomic_DNA"/>
</dbReference>
<proteinExistence type="inferred from homology"/>
<evidence type="ECO:0000256" key="8">
    <source>
        <dbReference type="ARBA" id="ARBA00023014"/>
    </source>
</evidence>
<dbReference type="Gene3D" id="3.80.30.20">
    <property type="entry name" value="tm_1862 like domain"/>
    <property type="match status" value="1"/>
</dbReference>
<comment type="similarity">
    <text evidence="10">Belongs to the methylthiotransferase family. MiaB subfamily.</text>
</comment>
<dbReference type="NCBIfam" id="TIGR00089">
    <property type="entry name" value="MiaB/RimO family radical SAM methylthiotransferase"/>
    <property type="match status" value="1"/>
</dbReference>
<dbReference type="Proteomes" id="UP001597453">
    <property type="component" value="Unassembled WGS sequence"/>
</dbReference>
<keyword evidence="3 10" id="KW-0808">Transferase</keyword>
<keyword evidence="5 10" id="KW-0819">tRNA processing</keyword>
<dbReference type="InterPro" id="IPR007197">
    <property type="entry name" value="rSAM"/>
</dbReference>
<evidence type="ECO:0000256" key="9">
    <source>
        <dbReference type="ARBA" id="ARBA00033765"/>
    </source>
</evidence>
<dbReference type="SMART" id="SM00729">
    <property type="entry name" value="Elp3"/>
    <property type="match status" value="1"/>
</dbReference>
<dbReference type="PROSITE" id="PS51449">
    <property type="entry name" value="MTTASE_N"/>
    <property type="match status" value="1"/>
</dbReference>
<feature type="binding site" evidence="10">
    <location>
        <position position="31"/>
    </location>
    <ligand>
        <name>[4Fe-4S] cluster</name>
        <dbReference type="ChEBI" id="CHEBI:49883"/>
        <label>1</label>
    </ligand>
</feature>
<dbReference type="SFLD" id="SFLDG01082">
    <property type="entry name" value="B12-binding_domain_containing"/>
    <property type="match status" value="1"/>
</dbReference>
<keyword evidence="7 10" id="KW-0408">Iron</keyword>
<protein>
    <recommendedName>
        <fullName evidence="9 10">tRNA-2-methylthio-N(6)-dimethylallyladenosine synthase</fullName>
        <ecNumber evidence="9 10">2.8.4.3</ecNumber>
    </recommendedName>
    <alternativeName>
        <fullName evidence="10">(Dimethylallyl)adenosine tRNA methylthiotransferase MiaB</fullName>
    </alternativeName>
    <alternativeName>
        <fullName evidence="10">tRNA-i(6)A37 methylthiotransferase</fullName>
    </alternativeName>
</protein>
<dbReference type="NCBIfam" id="TIGR01574">
    <property type="entry name" value="miaB-methiolase"/>
    <property type="match status" value="1"/>
</dbReference>
<feature type="binding site" evidence="10">
    <location>
        <position position="66"/>
    </location>
    <ligand>
        <name>[4Fe-4S] cluster</name>
        <dbReference type="ChEBI" id="CHEBI:49883"/>
        <label>1</label>
    </ligand>
</feature>
<dbReference type="SFLD" id="SFLDG01061">
    <property type="entry name" value="methylthiotransferase"/>
    <property type="match status" value="1"/>
</dbReference>
<dbReference type="SUPFAM" id="SSF102114">
    <property type="entry name" value="Radical SAM enzymes"/>
    <property type="match status" value="1"/>
</dbReference>
<dbReference type="EC" id="2.8.4.3" evidence="9 10"/>
<name>A0ABW5RL56_9MICO</name>
<evidence type="ECO:0000256" key="10">
    <source>
        <dbReference type="HAMAP-Rule" id="MF_01864"/>
    </source>
</evidence>
<comment type="function">
    <text evidence="1 10">Catalyzes the methylthiolation of N6-(dimethylallyl)adenosine (i(6)A), leading to the formation of 2-methylthio-N6-(dimethylallyl)adenosine (ms(2)i(6)A) at position 37 in tRNAs that read codons beginning with uridine.</text>
</comment>
<dbReference type="InterPro" id="IPR020612">
    <property type="entry name" value="Methylthiotransferase_CS"/>
</dbReference>
<comment type="subcellular location">
    <subcellularLocation>
        <location evidence="10">Cytoplasm</location>
    </subcellularLocation>
</comment>
<dbReference type="GO" id="GO:0035597">
    <property type="term" value="F:tRNA-2-methylthio-N(6)-dimethylallyladenosine(37) synthase activity"/>
    <property type="evidence" value="ECO:0007669"/>
    <property type="project" value="UniProtKB-EC"/>
</dbReference>
<dbReference type="Pfam" id="PF04055">
    <property type="entry name" value="Radical_SAM"/>
    <property type="match status" value="1"/>
</dbReference>
<keyword evidence="10" id="KW-0963">Cytoplasm</keyword>
<comment type="subunit">
    <text evidence="10">Monomer.</text>
</comment>
<dbReference type="InterPro" id="IPR006463">
    <property type="entry name" value="MiaB_methiolase"/>
</dbReference>
<evidence type="ECO:0000256" key="5">
    <source>
        <dbReference type="ARBA" id="ARBA00022694"/>
    </source>
</evidence>
<keyword evidence="6 10" id="KW-0479">Metal-binding</keyword>
<dbReference type="PROSITE" id="PS51918">
    <property type="entry name" value="RADICAL_SAM"/>
    <property type="match status" value="1"/>
</dbReference>
<comment type="cofactor">
    <cofactor evidence="10">
        <name>[4Fe-4S] cluster</name>
        <dbReference type="ChEBI" id="CHEBI:49883"/>
    </cofactor>
    <text evidence="10">Binds 2 [4Fe-4S] clusters. One cluster is coordinated with 3 cysteines and an exchangeable S-adenosyl-L-methionine.</text>
</comment>
<dbReference type="PROSITE" id="PS01278">
    <property type="entry name" value="MTTASE_RADICAL"/>
    <property type="match status" value="1"/>
</dbReference>
<keyword evidence="4 10" id="KW-0949">S-adenosyl-L-methionine</keyword>
<evidence type="ECO:0000256" key="4">
    <source>
        <dbReference type="ARBA" id="ARBA00022691"/>
    </source>
</evidence>
<dbReference type="InterPro" id="IPR005839">
    <property type="entry name" value="Methylthiotransferase"/>
</dbReference>
<evidence type="ECO:0000256" key="6">
    <source>
        <dbReference type="ARBA" id="ARBA00022723"/>
    </source>
</evidence>
<comment type="catalytic activity">
    <reaction evidence="10">
        <text>N(6)-dimethylallyladenosine(37) in tRNA + (sulfur carrier)-SH + AH2 + 2 S-adenosyl-L-methionine = 2-methylsulfanyl-N(6)-dimethylallyladenosine(37) in tRNA + (sulfur carrier)-H + 5'-deoxyadenosine + L-methionine + A + S-adenosyl-L-homocysteine + 2 H(+)</text>
        <dbReference type="Rhea" id="RHEA:37067"/>
        <dbReference type="Rhea" id="RHEA-COMP:10375"/>
        <dbReference type="Rhea" id="RHEA-COMP:10376"/>
        <dbReference type="Rhea" id="RHEA-COMP:14737"/>
        <dbReference type="Rhea" id="RHEA-COMP:14739"/>
        <dbReference type="ChEBI" id="CHEBI:13193"/>
        <dbReference type="ChEBI" id="CHEBI:15378"/>
        <dbReference type="ChEBI" id="CHEBI:17319"/>
        <dbReference type="ChEBI" id="CHEBI:17499"/>
        <dbReference type="ChEBI" id="CHEBI:29917"/>
        <dbReference type="ChEBI" id="CHEBI:57844"/>
        <dbReference type="ChEBI" id="CHEBI:57856"/>
        <dbReference type="ChEBI" id="CHEBI:59789"/>
        <dbReference type="ChEBI" id="CHEBI:64428"/>
        <dbReference type="ChEBI" id="CHEBI:74415"/>
        <dbReference type="ChEBI" id="CHEBI:74417"/>
        <dbReference type="EC" id="2.8.4.3"/>
    </reaction>
</comment>
<sequence length="522" mass="56745">MTETATTIAPSPASRNIDGSARTFYVRTLGCQMNVHDSERITGSLLAAGYAESDTEDADVIVINTCAVRENAANKLYGNLGQLASRKREHPGMQIAVGGCLAQMEQQQIVERAPQVDVVFGTHNMGSLPVLLERARHNEEAQVELLESLETFPSTLPTKRDSTYSGWVSISVGCNNTCTFCIVPALRGKEKDRRPGDILSEVKAIVDQGAIEVTLLGQNVNSYGVEFRDRQAFSKLLRACGDIEGLERVRFTSPHPAAFTDDVIDAMAETHNVMPQLHMPLQSGSDRILKEMRRSYRSSKFLGILDRVRERIPHAAITTDIIVGFPGETDEDFEDTMRVVEQARFSSAFTFQYSIREGTPAATMPNQVPKEVVQERFERLIALQHRISLEENEKLVGTTQQVLVSVDEGKKDGETHRLTGRSEDGRLVHFSAPETGELPRPGDVVTVEITRGAPSYLVADAPASVPLRIRRTRAGDAWDAAQAASCGTGTNDAAAGAVNLGLPTLRIGAPSSAGTASNGTNN</sequence>
<organism evidence="14 15">
    <name type="scientific">Gulosibacter bifidus</name>
    <dbReference type="NCBI Taxonomy" id="272239"/>
    <lineage>
        <taxon>Bacteria</taxon>
        <taxon>Bacillati</taxon>
        <taxon>Actinomycetota</taxon>
        <taxon>Actinomycetes</taxon>
        <taxon>Micrococcales</taxon>
        <taxon>Microbacteriaceae</taxon>
        <taxon>Gulosibacter</taxon>
    </lineage>
</organism>
<keyword evidence="2 10" id="KW-0004">4Fe-4S</keyword>
<feature type="domain" description="TRAM" evidence="11">
    <location>
        <begin position="393"/>
        <end position="463"/>
    </location>
</feature>
<feature type="binding site" evidence="10">
    <location>
        <position position="181"/>
    </location>
    <ligand>
        <name>[4Fe-4S] cluster</name>
        <dbReference type="ChEBI" id="CHEBI:49883"/>
        <label>2</label>
        <note>4Fe-4S-S-AdoMet</note>
    </ligand>
</feature>
<dbReference type="PANTHER" id="PTHR43020:SF2">
    <property type="entry name" value="MITOCHONDRIAL TRNA METHYLTHIOTRANSFERASE CDK5RAP1"/>
    <property type="match status" value="1"/>
</dbReference>
<dbReference type="InterPro" id="IPR013848">
    <property type="entry name" value="Methylthiotransferase_N"/>
</dbReference>
<reference evidence="15" key="1">
    <citation type="journal article" date="2019" name="Int. J. Syst. Evol. Microbiol.">
        <title>The Global Catalogue of Microorganisms (GCM) 10K type strain sequencing project: providing services to taxonomists for standard genome sequencing and annotation.</title>
        <authorList>
            <consortium name="The Broad Institute Genomics Platform"/>
            <consortium name="The Broad Institute Genome Sequencing Center for Infectious Disease"/>
            <person name="Wu L."/>
            <person name="Ma J."/>
        </authorList>
    </citation>
    <scope>NUCLEOTIDE SEQUENCE [LARGE SCALE GENOMIC DNA]</scope>
    <source>
        <strain evidence="15">TISTR 1511</strain>
    </source>
</reference>
<dbReference type="HAMAP" id="MF_01864">
    <property type="entry name" value="tRNA_metthiotr_MiaB"/>
    <property type="match status" value="1"/>
</dbReference>
<evidence type="ECO:0000259" key="13">
    <source>
        <dbReference type="PROSITE" id="PS51918"/>
    </source>
</evidence>
<feature type="binding site" evidence="10">
    <location>
        <position position="100"/>
    </location>
    <ligand>
        <name>[4Fe-4S] cluster</name>
        <dbReference type="ChEBI" id="CHEBI:49883"/>
        <label>1</label>
    </ligand>
</feature>
<evidence type="ECO:0000313" key="14">
    <source>
        <dbReference type="EMBL" id="MFD2675431.1"/>
    </source>
</evidence>
<keyword evidence="15" id="KW-1185">Reference proteome</keyword>
<dbReference type="Pfam" id="PF00919">
    <property type="entry name" value="UPF0004"/>
    <property type="match status" value="1"/>
</dbReference>
<dbReference type="InterPro" id="IPR006638">
    <property type="entry name" value="Elp3/MiaA/NifB-like_rSAM"/>
</dbReference>
<evidence type="ECO:0000259" key="12">
    <source>
        <dbReference type="PROSITE" id="PS51449"/>
    </source>
</evidence>
<accession>A0ABW5RL56</accession>
<evidence type="ECO:0000259" key="11">
    <source>
        <dbReference type="PROSITE" id="PS50926"/>
    </source>
</evidence>
<dbReference type="InterPro" id="IPR023404">
    <property type="entry name" value="rSAM_horseshoe"/>
</dbReference>
<dbReference type="Gene3D" id="3.40.50.12160">
    <property type="entry name" value="Methylthiotransferase, N-terminal domain"/>
    <property type="match status" value="1"/>
</dbReference>
<evidence type="ECO:0000256" key="2">
    <source>
        <dbReference type="ARBA" id="ARBA00022485"/>
    </source>
</evidence>
<dbReference type="PANTHER" id="PTHR43020">
    <property type="entry name" value="CDK5 REGULATORY SUBUNIT-ASSOCIATED PROTEIN 1"/>
    <property type="match status" value="1"/>
</dbReference>
<dbReference type="InterPro" id="IPR058240">
    <property type="entry name" value="rSAM_sf"/>
</dbReference>
<feature type="domain" description="MTTase N-terminal" evidence="12">
    <location>
        <begin position="22"/>
        <end position="137"/>
    </location>
</feature>
<dbReference type="RefSeq" id="WP_066058204.1">
    <property type="nucleotide sequence ID" value="NZ_JBHUNF010000009.1"/>
</dbReference>
<evidence type="ECO:0000256" key="1">
    <source>
        <dbReference type="ARBA" id="ARBA00003234"/>
    </source>
</evidence>
<feature type="binding site" evidence="10">
    <location>
        <position position="178"/>
    </location>
    <ligand>
        <name>[4Fe-4S] cluster</name>
        <dbReference type="ChEBI" id="CHEBI:49883"/>
        <label>2</label>
        <note>4Fe-4S-S-AdoMet</note>
    </ligand>
</feature>
<dbReference type="SFLD" id="SFLDF00273">
    <property type="entry name" value="(dimethylallyl)adenosine_tRNA"/>
    <property type="match status" value="1"/>
</dbReference>
<feature type="domain" description="Radical SAM core" evidence="13">
    <location>
        <begin position="160"/>
        <end position="390"/>
    </location>
</feature>
<dbReference type="PROSITE" id="PS50926">
    <property type="entry name" value="TRAM"/>
    <property type="match status" value="1"/>
</dbReference>
<evidence type="ECO:0000256" key="7">
    <source>
        <dbReference type="ARBA" id="ARBA00023004"/>
    </source>
</evidence>
<evidence type="ECO:0000256" key="3">
    <source>
        <dbReference type="ARBA" id="ARBA00022679"/>
    </source>
</evidence>
<comment type="caution">
    <text evidence="14">The sequence shown here is derived from an EMBL/GenBank/DDBJ whole genome shotgun (WGS) entry which is preliminary data.</text>
</comment>
<keyword evidence="8 10" id="KW-0411">Iron-sulfur</keyword>
<dbReference type="InterPro" id="IPR038135">
    <property type="entry name" value="Methylthiotransferase_N_sf"/>
</dbReference>
<evidence type="ECO:0000313" key="15">
    <source>
        <dbReference type="Proteomes" id="UP001597453"/>
    </source>
</evidence>
<dbReference type="CDD" id="cd01335">
    <property type="entry name" value="Radical_SAM"/>
    <property type="match status" value="1"/>
</dbReference>